<name>A0A9P6HZ33_9PEZI</name>
<keyword evidence="5" id="KW-1185">Reference proteome</keyword>
<dbReference type="InterPro" id="IPR052178">
    <property type="entry name" value="Sec_Metab_Biosynth_SDR"/>
</dbReference>
<dbReference type="GO" id="GO:0016491">
    <property type="term" value="F:oxidoreductase activity"/>
    <property type="evidence" value="ECO:0007669"/>
    <property type="project" value="UniProtKB-KW"/>
</dbReference>
<dbReference type="RefSeq" id="XP_038741242.1">
    <property type="nucleotide sequence ID" value="XM_038893429.1"/>
</dbReference>
<evidence type="ECO:0000256" key="1">
    <source>
        <dbReference type="ARBA" id="ARBA00006484"/>
    </source>
</evidence>
<dbReference type="InterPro" id="IPR036291">
    <property type="entry name" value="NAD(P)-bd_dom_sf"/>
</dbReference>
<evidence type="ECO:0000313" key="4">
    <source>
        <dbReference type="EMBL" id="KAF9871781.1"/>
    </source>
</evidence>
<dbReference type="PANTHER" id="PTHR43618">
    <property type="entry name" value="7-ALPHA-HYDROXYSTEROID DEHYDROGENASE"/>
    <property type="match status" value="1"/>
</dbReference>
<comment type="caution">
    <text evidence="4">The sequence shown here is derived from an EMBL/GenBank/DDBJ whole genome shotgun (WGS) entry which is preliminary data.</text>
</comment>
<gene>
    <name evidence="4" type="ORF">CkaCkLH20_10715</name>
</gene>
<evidence type="ECO:0000256" key="2">
    <source>
        <dbReference type="ARBA" id="ARBA00022857"/>
    </source>
</evidence>
<dbReference type="GeneID" id="62166503"/>
<dbReference type="InterPro" id="IPR002347">
    <property type="entry name" value="SDR_fam"/>
</dbReference>
<keyword evidence="3" id="KW-0560">Oxidoreductase</keyword>
<protein>
    <recommendedName>
        <fullName evidence="6">Rhamnolipids biosynthesis 3-oxoacyl-[acyl-carrier-protein] reductase</fullName>
    </recommendedName>
</protein>
<dbReference type="Proteomes" id="UP000781932">
    <property type="component" value="Unassembled WGS sequence"/>
</dbReference>
<dbReference type="PRINTS" id="PR00081">
    <property type="entry name" value="GDHRDH"/>
</dbReference>
<evidence type="ECO:0008006" key="6">
    <source>
        <dbReference type="Google" id="ProtNLM"/>
    </source>
</evidence>
<accession>A0A9P6HZ33</accession>
<sequence length="307" mass="32387">MNQDDLLPNSLSCSQQVPLGVGELFSVKNRIVVVTGGGSGLGKSIAEGFAVNGSRVYIVGRRLEVLQKAANEIGGDVHVLQGDVGTKAGCEKVAEQVKALESRVSVIPLSLDPFAFSYLLSASQVDTLVNCAGLMTLWKVYAKDRNNVHINGVYFMTTCLVPLLRRAADPNVLVISSLAALTNDGFVTSVAYGLSKATESKLALMLSSLLRPMKIRVNTICPGIFPSNMTGVLKDENHMPILIAATDRVGWGLHPVAQETTARSTAGRPGRPEEILGPVIMLSSAAGAYMNGALLVIDGGLLVNALS</sequence>
<organism evidence="4 5">
    <name type="scientific">Colletotrichum karsti</name>
    <dbReference type="NCBI Taxonomy" id="1095194"/>
    <lineage>
        <taxon>Eukaryota</taxon>
        <taxon>Fungi</taxon>
        <taxon>Dikarya</taxon>
        <taxon>Ascomycota</taxon>
        <taxon>Pezizomycotina</taxon>
        <taxon>Sordariomycetes</taxon>
        <taxon>Hypocreomycetidae</taxon>
        <taxon>Glomerellales</taxon>
        <taxon>Glomerellaceae</taxon>
        <taxon>Colletotrichum</taxon>
        <taxon>Colletotrichum boninense species complex</taxon>
    </lineage>
</organism>
<dbReference type="OrthoDB" id="2898618at2759"/>
<reference evidence="4" key="1">
    <citation type="submission" date="2020-03" db="EMBL/GenBank/DDBJ databases">
        <authorList>
            <person name="He L."/>
        </authorList>
    </citation>
    <scope>NUCLEOTIDE SEQUENCE</scope>
    <source>
        <strain evidence="4">CkLH20</strain>
    </source>
</reference>
<dbReference type="Pfam" id="PF13561">
    <property type="entry name" value="adh_short_C2"/>
    <property type="match status" value="1"/>
</dbReference>
<dbReference type="PANTHER" id="PTHR43618:SF4">
    <property type="entry name" value="SHORT CHAIN DEHYDROGENASE_REDUCTASE FAMILY (AFU_ORTHOLOGUE AFUA_7G04540)"/>
    <property type="match status" value="1"/>
</dbReference>
<reference evidence="4" key="2">
    <citation type="submission" date="2020-11" db="EMBL/GenBank/DDBJ databases">
        <title>Whole genome sequencing of Colletotrichum sp.</title>
        <authorList>
            <person name="Li H."/>
        </authorList>
    </citation>
    <scope>NUCLEOTIDE SEQUENCE</scope>
    <source>
        <strain evidence="4">CkLH20</strain>
    </source>
</reference>
<proteinExistence type="inferred from homology"/>
<comment type="similarity">
    <text evidence="1">Belongs to the short-chain dehydrogenases/reductases (SDR) family.</text>
</comment>
<evidence type="ECO:0000256" key="3">
    <source>
        <dbReference type="ARBA" id="ARBA00023002"/>
    </source>
</evidence>
<dbReference type="AlphaFoldDB" id="A0A9P6HZ33"/>
<evidence type="ECO:0000313" key="5">
    <source>
        <dbReference type="Proteomes" id="UP000781932"/>
    </source>
</evidence>
<dbReference type="Gene3D" id="3.40.50.720">
    <property type="entry name" value="NAD(P)-binding Rossmann-like Domain"/>
    <property type="match status" value="1"/>
</dbReference>
<dbReference type="Pfam" id="PF00106">
    <property type="entry name" value="adh_short"/>
    <property type="match status" value="1"/>
</dbReference>
<keyword evidence="2" id="KW-0521">NADP</keyword>
<dbReference type="EMBL" id="JAATWM020000042">
    <property type="protein sequence ID" value="KAF9871781.1"/>
    <property type="molecule type" value="Genomic_DNA"/>
</dbReference>
<dbReference type="SUPFAM" id="SSF51735">
    <property type="entry name" value="NAD(P)-binding Rossmann-fold domains"/>
    <property type="match status" value="1"/>
</dbReference>